<name>A0ABX5XRW4_9BACT</name>
<dbReference type="Proteomes" id="UP000318081">
    <property type="component" value="Chromosome"/>
</dbReference>
<keyword evidence="3" id="KW-1185">Reference proteome</keyword>
<feature type="region of interest" description="Disordered" evidence="1">
    <location>
        <begin position="29"/>
        <end position="53"/>
    </location>
</feature>
<proteinExistence type="predicted"/>
<dbReference type="Gene3D" id="2.60.120.260">
    <property type="entry name" value="Galactose-binding domain-like"/>
    <property type="match status" value="1"/>
</dbReference>
<evidence type="ECO:0000256" key="1">
    <source>
        <dbReference type="SAM" id="MobiDB-lite"/>
    </source>
</evidence>
<evidence type="ECO:0000313" key="2">
    <source>
        <dbReference type="EMBL" id="QDV84734.1"/>
    </source>
</evidence>
<dbReference type="RefSeq" id="WP_145213362.1">
    <property type="nucleotide sequence ID" value="NZ_CP036432.1"/>
</dbReference>
<gene>
    <name evidence="2" type="ORF">TBK1r_36860</name>
</gene>
<evidence type="ECO:0000313" key="3">
    <source>
        <dbReference type="Proteomes" id="UP000318081"/>
    </source>
</evidence>
<reference evidence="2 3" key="1">
    <citation type="submission" date="2019-02" db="EMBL/GenBank/DDBJ databases">
        <title>Deep-cultivation of Planctomycetes and their phenomic and genomic characterization uncovers novel biology.</title>
        <authorList>
            <person name="Wiegand S."/>
            <person name="Jogler M."/>
            <person name="Boedeker C."/>
            <person name="Pinto D."/>
            <person name="Vollmers J."/>
            <person name="Rivas-Marin E."/>
            <person name="Kohn T."/>
            <person name="Peeters S.H."/>
            <person name="Heuer A."/>
            <person name="Rast P."/>
            <person name="Oberbeckmann S."/>
            <person name="Bunk B."/>
            <person name="Jeske O."/>
            <person name="Meyerdierks A."/>
            <person name="Storesund J.E."/>
            <person name="Kallscheuer N."/>
            <person name="Luecker S."/>
            <person name="Lage O.M."/>
            <person name="Pohl T."/>
            <person name="Merkel B.J."/>
            <person name="Hornburger P."/>
            <person name="Mueller R.-W."/>
            <person name="Bruemmer F."/>
            <person name="Labrenz M."/>
            <person name="Spormann A.M."/>
            <person name="Op den Camp H."/>
            <person name="Overmann J."/>
            <person name="Amann R."/>
            <person name="Jetten M.S.M."/>
            <person name="Mascher T."/>
            <person name="Medema M.H."/>
            <person name="Devos D.P."/>
            <person name="Kaster A.-K."/>
            <person name="Ovreas L."/>
            <person name="Rohde M."/>
            <person name="Galperin M.Y."/>
            <person name="Jogler C."/>
        </authorList>
    </citation>
    <scope>NUCLEOTIDE SEQUENCE [LARGE SCALE GENOMIC DNA]</scope>
    <source>
        <strain evidence="2 3">TBK1r</strain>
    </source>
</reference>
<sequence>MHFIVPTPIVLIAFVAFTTAWMPIATVSGQSTDSIPSRPADRPRDLPDSLPDSMPDSAKWMASLSSDALNVYRDGQTLWLQPTAESIEARKLNLPRLCAPIRSLRWHGDAERELNFVPEPDHWRFSWKTPVDSGSMIQVVFDGDPLLPGESSPAEPDGDGSVMLFAHQAATFGEKLRFEPQWYKNTVGYWTVAKDYATWDLKLDQPGRYSVAVLQGCGQGQGGSDAVITLRDEATIVAELPFQTIDTGHFQNFRWNHLGDLTVSEPGTYQLRIDATRIAKGALFDVRAIHLVKQAK</sequence>
<organism evidence="2 3">
    <name type="scientific">Stieleria magnilauensis</name>
    <dbReference type="NCBI Taxonomy" id="2527963"/>
    <lineage>
        <taxon>Bacteria</taxon>
        <taxon>Pseudomonadati</taxon>
        <taxon>Planctomycetota</taxon>
        <taxon>Planctomycetia</taxon>
        <taxon>Pirellulales</taxon>
        <taxon>Pirellulaceae</taxon>
        <taxon>Stieleria</taxon>
    </lineage>
</organism>
<accession>A0ABX5XRW4</accession>
<dbReference type="EMBL" id="CP036432">
    <property type="protein sequence ID" value="QDV84734.1"/>
    <property type="molecule type" value="Genomic_DNA"/>
</dbReference>
<protein>
    <submittedName>
        <fullName evidence="2">Uncharacterized protein</fullName>
    </submittedName>
</protein>